<comment type="caution">
    <text evidence="7">The sequence shown here is derived from an EMBL/GenBank/DDBJ whole genome shotgun (WGS) entry which is preliminary data.</text>
</comment>
<evidence type="ECO:0000256" key="4">
    <source>
        <dbReference type="SAM" id="MobiDB-lite"/>
    </source>
</evidence>
<organism evidence="7 8">
    <name type="scientific">Chthoniobacter flavus Ellin428</name>
    <dbReference type="NCBI Taxonomy" id="497964"/>
    <lineage>
        <taxon>Bacteria</taxon>
        <taxon>Pseudomonadati</taxon>
        <taxon>Verrucomicrobiota</taxon>
        <taxon>Spartobacteria</taxon>
        <taxon>Chthoniobacterales</taxon>
        <taxon>Chthoniobacteraceae</taxon>
        <taxon>Chthoniobacter</taxon>
    </lineage>
</organism>
<dbReference type="PANTHER" id="PTHR43464">
    <property type="entry name" value="METHYLTRANSFERASE"/>
    <property type="match status" value="1"/>
</dbReference>
<keyword evidence="8" id="KW-1185">Reference proteome</keyword>
<gene>
    <name evidence="7" type="ORF">CfE428DRAFT_5843</name>
</gene>
<dbReference type="Proteomes" id="UP000005824">
    <property type="component" value="Unassembled WGS sequence"/>
</dbReference>
<proteinExistence type="predicted"/>
<reference evidence="7 8" key="1">
    <citation type="journal article" date="2011" name="J. Bacteriol.">
        <title>Genome sequence of Chthoniobacter flavus Ellin428, an aerobic heterotrophic soil bacterium.</title>
        <authorList>
            <person name="Kant R."/>
            <person name="van Passel M.W."/>
            <person name="Palva A."/>
            <person name="Lucas S."/>
            <person name="Lapidus A."/>
            <person name="Glavina Del Rio T."/>
            <person name="Dalin E."/>
            <person name="Tice H."/>
            <person name="Bruce D."/>
            <person name="Goodwin L."/>
            <person name="Pitluck S."/>
            <person name="Larimer F.W."/>
            <person name="Land M.L."/>
            <person name="Hauser L."/>
            <person name="Sangwan P."/>
            <person name="de Vos W.M."/>
            <person name="Janssen P.H."/>
            <person name="Smidt H."/>
        </authorList>
    </citation>
    <scope>NUCLEOTIDE SEQUENCE [LARGE SCALE GENOMIC DNA]</scope>
    <source>
        <strain evidence="7 8">Ellin428</strain>
    </source>
</reference>
<dbReference type="AlphaFoldDB" id="B4DAA3"/>
<dbReference type="PANTHER" id="PTHR43464:SF19">
    <property type="entry name" value="UBIQUINONE BIOSYNTHESIS O-METHYLTRANSFERASE, MITOCHONDRIAL"/>
    <property type="match status" value="1"/>
</dbReference>
<dbReference type="Pfam" id="PF13649">
    <property type="entry name" value="Methyltransf_25"/>
    <property type="match status" value="1"/>
</dbReference>
<dbReference type="Gene3D" id="3.40.50.150">
    <property type="entry name" value="Vaccinia Virus protein VP39"/>
    <property type="match status" value="1"/>
</dbReference>
<dbReference type="STRING" id="497964.CfE428DRAFT_5843"/>
<keyword evidence="5" id="KW-0812">Transmembrane</keyword>
<keyword evidence="2 7" id="KW-0808">Transferase</keyword>
<protein>
    <submittedName>
        <fullName evidence="7">Methyltransferase type 11</fullName>
    </submittedName>
</protein>
<dbReference type="InterPro" id="IPR041698">
    <property type="entry name" value="Methyltransf_25"/>
</dbReference>
<dbReference type="eggNOG" id="COG2226">
    <property type="taxonomic scope" value="Bacteria"/>
</dbReference>
<dbReference type="InterPro" id="IPR029063">
    <property type="entry name" value="SAM-dependent_MTases_sf"/>
</dbReference>
<dbReference type="RefSeq" id="WP_006983164.1">
    <property type="nucleotide sequence ID" value="NZ_ABVL01000030.1"/>
</dbReference>
<evidence type="ECO:0000256" key="2">
    <source>
        <dbReference type="ARBA" id="ARBA00022679"/>
    </source>
</evidence>
<dbReference type="CDD" id="cd02440">
    <property type="entry name" value="AdoMet_MTases"/>
    <property type="match status" value="1"/>
</dbReference>
<feature type="transmembrane region" description="Helical" evidence="5">
    <location>
        <begin position="46"/>
        <end position="69"/>
    </location>
</feature>
<keyword evidence="5" id="KW-0472">Membrane</keyword>
<dbReference type="EMBL" id="ABVL01000030">
    <property type="protein sequence ID" value="EDY16564.1"/>
    <property type="molecule type" value="Genomic_DNA"/>
</dbReference>
<evidence type="ECO:0000313" key="7">
    <source>
        <dbReference type="EMBL" id="EDY16564.1"/>
    </source>
</evidence>
<evidence type="ECO:0000259" key="6">
    <source>
        <dbReference type="Pfam" id="PF13649"/>
    </source>
</evidence>
<dbReference type="GO" id="GO:0032259">
    <property type="term" value="P:methylation"/>
    <property type="evidence" value="ECO:0007669"/>
    <property type="project" value="UniProtKB-KW"/>
</dbReference>
<keyword evidence="1 7" id="KW-0489">Methyltransferase</keyword>
<name>B4DAA3_9BACT</name>
<feature type="region of interest" description="Disordered" evidence="4">
    <location>
        <begin position="79"/>
        <end position="98"/>
    </location>
</feature>
<feature type="domain" description="Methyltransferase" evidence="6">
    <location>
        <begin position="137"/>
        <end position="234"/>
    </location>
</feature>
<accession>B4DAA3</accession>
<evidence type="ECO:0000256" key="1">
    <source>
        <dbReference type="ARBA" id="ARBA00022603"/>
    </source>
</evidence>
<evidence type="ECO:0000256" key="5">
    <source>
        <dbReference type="SAM" id="Phobius"/>
    </source>
</evidence>
<dbReference type="GO" id="GO:0008168">
    <property type="term" value="F:methyltransferase activity"/>
    <property type="evidence" value="ECO:0007669"/>
    <property type="project" value="UniProtKB-KW"/>
</dbReference>
<sequence length="308" mass="34066">MCTSKSCSRAEFAKSKSIHRILLALLLILLGVGVSLHLRASHFAHWWVPAAVLLVLGHGVILGAVAWMVSRLRPLHPESAAQTRKHPHAHPHPSEHSKVLHRPRLYDWLMRAHTFGNERRFRTSILQIAELQPGETVLDVGCGTGSLLIEAARQMGSGSLLHGVEPSSEMLAHARHKAKELISETQFVQGSADQIPFPGRSFDVVFCTMVLHHLPASVQTGAIKEMCRVVRPNGRIVIIDMQPPRTVAAKLSIVTLFHKFGTDATAPDWQNIERVLQQRNFQSAILLPIWNGAVGAMVARMQTSESRP</sequence>
<keyword evidence="5" id="KW-1133">Transmembrane helix</keyword>
<dbReference type="SUPFAM" id="SSF53335">
    <property type="entry name" value="S-adenosyl-L-methionine-dependent methyltransferases"/>
    <property type="match status" value="1"/>
</dbReference>
<keyword evidence="3" id="KW-0949">S-adenosyl-L-methionine</keyword>
<evidence type="ECO:0000313" key="8">
    <source>
        <dbReference type="Proteomes" id="UP000005824"/>
    </source>
</evidence>
<evidence type="ECO:0000256" key="3">
    <source>
        <dbReference type="ARBA" id="ARBA00022691"/>
    </source>
</evidence>
<feature type="transmembrane region" description="Helical" evidence="5">
    <location>
        <begin position="21"/>
        <end position="40"/>
    </location>
</feature>
<dbReference type="InParanoid" id="B4DAA3"/>